<keyword evidence="7" id="KW-0378">Hydrolase</keyword>
<organism evidence="12 13">
    <name type="scientific">Mucilaginibacter hurinus</name>
    <dbReference type="NCBI Taxonomy" id="2201324"/>
    <lineage>
        <taxon>Bacteria</taxon>
        <taxon>Pseudomonadati</taxon>
        <taxon>Bacteroidota</taxon>
        <taxon>Sphingobacteriia</taxon>
        <taxon>Sphingobacteriales</taxon>
        <taxon>Sphingobacteriaceae</taxon>
        <taxon>Mucilaginibacter</taxon>
    </lineage>
</organism>
<evidence type="ECO:0000259" key="11">
    <source>
        <dbReference type="SMART" id="SM01217"/>
    </source>
</evidence>
<feature type="chain" id="PRO_5016858852" description="Periplasmic beta-glucosidase" evidence="10">
    <location>
        <begin position="22"/>
        <end position="756"/>
    </location>
</feature>
<dbReference type="FunFam" id="2.60.40.10:FF:000495">
    <property type="entry name" value="Periplasmic beta-glucosidase"/>
    <property type="match status" value="1"/>
</dbReference>
<dbReference type="InterPro" id="IPR017853">
    <property type="entry name" value="GH"/>
</dbReference>
<dbReference type="EC" id="3.2.1.21" evidence="4"/>
<dbReference type="Pfam" id="PF14310">
    <property type="entry name" value="Fn3-like"/>
    <property type="match status" value="1"/>
</dbReference>
<feature type="domain" description="Fibronectin type III-like" evidence="11">
    <location>
        <begin position="676"/>
        <end position="745"/>
    </location>
</feature>
<protein>
    <recommendedName>
        <fullName evidence="9">Periplasmic beta-glucosidase</fullName>
        <ecNumber evidence="4">3.2.1.21</ecNumber>
    </recommendedName>
</protein>
<dbReference type="PANTHER" id="PTHR30620">
    <property type="entry name" value="PERIPLASMIC BETA-GLUCOSIDASE-RELATED"/>
    <property type="match status" value="1"/>
</dbReference>
<evidence type="ECO:0000256" key="7">
    <source>
        <dbReference type="ARBA" id="ARBA00022801"/>
    </source>
</evidence>
<evidence type="ECO:0000256" key="4">
    <source>
        <dbReference type="ARBA" id="ARBA00012744"/>
    </source>
</evidence>
<keyword evidence="6" id="KW-0574">Periplasm</keyword>
<dbReference type="GO" id="GO:0042597">
    <property type="term" value="C:periplasmic space"/>
    <property type="evidence" value="ECO:0007669"/>
    <property type="project" value="UniProtKB-SubCell"/>
</dbReference>
<keyword evidence="13" id="KW-1185">Reference proteome</keyword>
<comment type="caution">
    <text evidence="12">The sequence shown here is derived from an EMBL/GenBank/DDBJ whole genome shotgun (WGS) entry which is preliminary data.</text>
</comment>
<dbReference type="EMBL" id="QGDC01000003">
    <property type="protein sequence ID" value="RCH55425.1"/>
    <property type="molecule type" value="Genomic_DNA"/>
</dbReference>
<evidence type="ECO:0000256" key="5">
    <source>
        <dbReference type="ARBA" id="ARBA00022729"/>
    </source>
</evidence>
<feature type="signal peptide" evidence="10">
    <location>
        <begin position="1"/>
        <end position="21"/>
    </location>
</feature>
<dbReference type="SMART" id="SM01217">
    <property type="entry name" value="Fn3_like"/>
    <property type="match status" value="1"/>
</dbReference>
<evidence type="ECO:0000256" key="2">
    <source>
        <dbReference type="ARBA" id="ARBA00004418"/>
    </source>
</evidence>
<dbReference type="NCBIfam" id="NF011678">
    <property type="entry name" value="PRK15098.1"/>
    <property type="match status" value="1"/>
</dbReference>
<dbReference type="InterPro" id="IPR051915">
    <property type="entry name" value="Cellulose_Degrad_GH3"/>
</dbReference>
<dbReference type="Pfam" id="PF01915">
    <property type="entry name" value="Glyco_hydro_3_C"/>
    <property type="match status" value="1"/>
</dbReference>
<evidence type="ECO:0000256" key="3">
    <source>
        <dbReference type="ARBA" id="ARBA00005336"/>
    </source>
</evidence>
<dbReference type="Gene3D" id="3.40.50.1700">
    <property type="entry name" value="Glycoside hydrolase family 3 C-terminal domain"/>
    <property type="match status" value="1"/>
</dbReference>
<dbReference type="InterPro" id="IPR013783">
    <property type="entry name" value="Ig-like_fold"/>
</dbReference>
<dbReference type="SUPFAM" id="SSF52279">
    <property type="entry name" value="Beta-D-glucan exohydrolase, C-terminal domain"/>
    <property type="match status" value="1"/>
</dbReference>
<keyword evidence="8" id="KW-0326">Glycosidase</keyword>
<evidence type="ECO:0000256" key="10">
    <source>
        <dbReference type="SAM" id="SignalP"/>
    </source>
</evidence>
<reference evidence="12 13" key="1">
    <citation type="submission" date="2018-05" db="EMBL/GenBank/DDBJ databases">
        <title>Mucilaginibacter hurinus sp. nov., isolated from briquette warehouse soil.</title>
        <authorList>
            <person name="Choi L."/>
        </authorList>
    </citation>
    <scope>NUCLEOTIDE SEQUENCE [LARGE SCALE GENOMIC DNA]</scope>
    <source>
        <strain evidence="12 13">ZR32</strain>
    </source>
</reference>
<dbReference type="SUPFAM" id="SSF51445">
    <property type="entry name" value="(Trans)glycosidases"/>
    <property type="match status" value="1"/>
</dbReference>
<dbReference type="InterPro" id="IPR026891">
    <property type="entry name" value="Fn3-like"/>
</dbReference>
<comment type="catalytic activity">
    <reaction evidence="1">
        <text>Hydrolysis of terminal, non-reducing beta-D-glucosyl residues with release of beta-D-glucose.</text>
        <dbReference type="EC" id="3.2.1.21"/>
    </reaction>
</comment>
<evidence type="ECO:0000256" key="1">
    <source>
        <dbReference type="ARBA" id="ARBA00000448"/>
    </source>
</evidence>
<dbReference type="InterPro" id="IPR001764">
    <property type="entry name" value="Glyco_hydro_3_N"/>
</dbReference>
<evidence type="ECO:0000256" key="9">
    <source>
        <dbReference type="ARBA" id="ARBA00067498"/>
    </source>
</evidence>
<accession>A0A367GQS3</accession>
<dbReference type="GO" id="GO:0008422">
    <property type="term" value="F:beta-glucosidase activity"/>
    <property type="evidence" value="ECO:0007669"/>
    <property type="project" value="UniProtKB-EC"/>
</dbReference>
<evidence type="ECO:0000313" key="13">
    <source>
        <dbReference type="Proteomes" id="UP000253209"/>
    </source>
</evidence>
<name>A0A367GQS3_9SPHI</name>
<evidence type="ECO:0000256" key="8">
    <source>
        <dbReference type="ARBA" id="ARBA00023295"/>
    </source>
</evidence>
<dbReference type="GO" id="GO:0009251">
    <property type="term" value="P:glucan catabolic process"/>
    <property type="evidence" value="ECO:0007669"/>
    <property type="project" value="TreeGrafter"/>
</dbReference>
<dbReference type="InterPro" id="IPR002772">
    <property type="entry name" value="Glyco_hydro_3_C"/>
</dbReference>
<gene>
    <name evidence="12" type="ORF">DJ568_05900</name>
</gene>
<dbReference type="AlphaFoldDB" id="A0A367GQS3"/>
<comment type="similarity">
    <text evidence="3">Belongs to the glycosyl hydrolase 3 family.</text>
</comment>
<keyword evidence="5 10" id="KW-0732">Signal</keyword>
<dbReference type="Gene3D" id="2.60.40.10">
    <property type="entry name" value="Immunoglobulins"/>
    <property type="match status" value="1"/>
</dbReference>
<dbReference type="Gene3D" id="3.20.20.300">
    <property type="entry name" value="Glycoside hydrolase, family 3, N-terminal domain"/>
    <property type="match status" value="1"/>
</dbReference>
<evidence type="ECO:0000313" key="12">
    <source>
        <dbReference type="EMBL" id="RCH55425.1"/>
    </source>
</evidence>
<proteinExistence type="inferred from homology"/>
<dbReference type="RefSeq" id="WP_114004341.1">
    <property type="nucleotide sequence ID" value="NZ_QGDC01000003.1"/>
</dbReference>
<dbReference type="Pfam" id="PF00933">
    <property type="entry name" value="Glyco_hydro_3"/>
    <property type="match status" value="1"/>
</dbReference>
<dbReference type="FunFam" id="3.40.50.1700:FF:000004">
    <property type="entry name" value="Periplasmic beta-glucosidase"/>
    <property type="match status" value="1"/>
</dbReference>
<sequence>MRVAKIVVASCLLLSGFKAVAQKPADVKMNNYIRNLMAKMTLDEKIGQLNLPSIGFDVTGPILSKGVEEKIQKGQVGGVFNTYTPNAVRKLQELALTKTRLKIPLLFGYDVIHGHRTIFPIPLGLSATWDMPLIQKTARAAAVEATADGLNWVFSPMVDIARDPRWGRVSEGAGEDTWLGMQIARAMVTGYQGSDLRRQDAVLACVKHFALYGASEAGRDYNVVDMSERRMMETYLPPYKAAIDAGAATVMSSFNEINGVPAAANRWLLTDLLRKQWGFNGMVATDYTAVMELVNHGVGDSAEVARKSLYAGNDMDMVSELFLTTLKQSVTEKKLDVAVIDLACRRVLEAKYRLGLFDDPYRNISTARAEKELMNTEKLALAKEAALKSIVLLKNDSSALPLKAGRKIAFVGPMVKDQRNLIGNWSGAGDWKKAVSLWSALQAQYPENKFTYAKGCNLLDDEALISKLNPHGAEIALDAKSPSDLIKEAVDHAKDADVVVAFLGEPFGMSGEAASRSDIGLPLNQQNLLKALRSTGKPVILVLMNGRPLILQWEHDNMAAIVETWYAGTRAGDAIADVLFGKYNPSGKLTMTFPRNVGQIPIYYSAKNTGRPMSNEKYTSKYLDVLNTPLYPFGHGLSYSKFTYGDIVLNKIAIKANDKLQATINVRNNGEWAGEETVQLYIRDMTGSVTRPLKELKGFQKVMLKPGESRDVTFTLSAADLKFYDINMKYTTEPGDYKLFIGGSSADVKETEFKLM</sequence>
<dbReference type="InterPro" id="IPR036962">
    <property type="entry name" value="Glyco_hydro_3_N_sf"/>
</dbReference>
<dbReference type="Proteomes" id="UP000253209">
    <property type="component" value="Unassembled WGS sequence"/>
</dbReference>
<dbReference type="PRINTS" id="PR00133">
    <property type="entry name" value="GLHYDRLASE3"/>
</dbReference>
<dbReference type="OrthoDB" id="9758670at2"/>
<comment type="subcellular location">
    <subcellularLocation>
        <location evidence="2">Periplasm</location>
    </subcellularLocation>
</comment>
<dbReference type="FunFam" id="3.20.20.300:FF:000005">
    <property type="entry name" value="Periplasmic beta-glucosidase"/>
    <property type="match status" value="1"/>
</dbReference>
<evidence type="ECO:0000256" key="6">
    <source>
        <dbReference type="ARBA" id="ARBA00022764"/>
    </source>
</evidence>
<dbReference type="PANTHER" id="PTHR30620:SF16">
    <property type="entry name" value="LYSOSOMAL BETA GLUCOSIDASE"/>
    <property type="match status" value="1"/>
</dbReference>
<dbReference type="InterPro" id="IPR036881">
    <property type="entry name" value="Glyco_hydro_3_C_sf"/>
</dbReference>